<accession>A0A2S1LQ66</accession>
<dbReference type="Proteomes" id="UP000244677">
    <property type="component" value="Chromosome"/>
</dbReference>
<dbReference type="AlphaFoldDB" id="A0A2S1LQ66"/>
<organism evidence="1 2">
    <name type="scientific">Flavobacterium kingsejongi</name>
    <dbReference type="NCBI Taxonomy" id="1678728"/>
    <lineage>
        <taxon>Bacteria</taxon>
        <taxon>Pseudomonadati</taxon>
        <taxon>Bacteroidota</taxon>
        <taxon>Flavobacteriia</taxon>
        <taxon>Flavobacteriales</taxon>
        <taxon>Flavobacteriaceae</taxon>
        <taxon>Flavobacterium</taxon>
    </lineage>
</organism>
<evidence type="ECO:0000313" key="1">
    <source>
        <dbReference type="EMBL" id="AWG25895.1"/>
    </source>
</evidence>
<proteinExistence type="predicted"/>
<protein>
    <submittedName>
        <fullName evidence="1">Uncharacterized protein</fullName>
    </submittedName>
</protein>
<reference evidence="1 2" key="1">
    <citation type="submission" date="2017-04" db="EMBL/GenBank/DDBJ databases">
        <title>Complete genome sequence of Flavobacterium kingsejong AJ004.</title>
        <authorList>
            <person name="Lee P.C."/>
        </authorList>
    </citation>
    <scope>NUCLEOTIDE SEQUENCE [LARGE SCALE GENOMIC DNA]</scope>
    <source>
        <strain evidence="1 2">AJ004</strain>
    </source>
</reference>
<keyword evidence="2" id="KW-1185">Reference proteome</keyword>
<dbReference type="KEGG" id="fki:FK004_12020"/>
<sequence>MALPVFDSRLKLLKMQAKNTWSCKKDNAIFKKRNGIRDGNVYLLRITAVSCNQQPLFLL</sequence>
<name>A0A2S1LQ66_9FLAO</name>
<gene>
    <name evidence="1" type="ORF">FK004_12020</name>
</gene>
<evidence type="ECO:0000313" key="2">
    <source>
        <dbReference type="Proteomes" id="UP000244677"/>
    </source>
</evidence>
<dbReference type="EMBL" id="CP020919">
    <property type="protein sequence ID" value="AWG25895.1"/>
    <property type="molecule type" value="Genomic_DNA"/>
</dbReference>